<accession>A0A8T0HIG9</accession>
<dbReference type="Proteomes" id="UP000822688">
    <property type="component" value="Chromosome 6"/>
</dbReference>
<sequence length="93" mass="10262">MPWSSSGPELPLNVTVTNFLSSLPLAGDRSNTRSLTRSDSEEWRFWAAPDDRHTPHEFFLSPFIPCSVAYHSANSSYRVDTVGTSNSPLSSST</sequence>
<name>A0A8T0HIG9_CERPU</name>
<protein>
    <submittedName>
        <fullName evidence="1">Uncharacterized protein</fullName>
    </submittedName>
</protein>
<evidence type="ECO:0000313" key="1">
    <source>
        <dbReference type="EMBL" id="KAG0570474.1"/>
    </source>
</evidence>
<keyword evidence="2" id="KW-1185">Reference proteome</keyword>
<organism evidence="1 2">
    <name type="scientific">Ceratodon purpureus</name>
    <name type="common">Fire moss</name>
    <name type="synonym">Dicranum purpureum</name>
    <dbReference type="NCBI Taxonomy" id="3225"/>
    <lineage>
        <taxon>Eukaryota</taxon>
        <taxon>Viridiplantae</taxon>
        <taxon>Streptophyta</taxon>
        <taxon>Embryophyta</taxon>
        <taxon>Bryophyta</taxon>
        <taxon>Bryophytina</taxon>
        <taxon>Bryopsida</taxon>
        <taxon>Dicranidae</taxon>
        <taxon>Pseudoditrichales</taxon>
        <taxon>Ditrichaceae</taxon>
        <taxon>Ceratodon</taxon>
    </lineage>
</organism>
<evidence type="ECO:0000313" key="2">
    <source>
        <dbReference type="Proteomes" id="UP000822688"/>
    </source>
</evidence>
<reference evidence="1 2" key="1">
    <citation type="submission" date="2020-06" db="EMBL/GenBank/DDBJ databases">
        <title>WGS assembly of Ceratodon purpureus strain R40.</title>
        <authorList>
            <person name="Carey S.B."/>
            <person name="Jenkins J."/>
            <person name="Shu S."/>
            <person name="Lovell J.T."/>
            <person name="Sreedasyam A."/>
            <person name="Maumus F."/>
            <person name="Tiley G.P."/>
            <person name="Fernandez-Pozo N."/>
            <person name="Barry K."/>
            <person name="Chen C."/>
            <person name="Wang M."/>
            <person name="Lipzen A."/>
            <person name="Daum C."/>
            <person name="Saski C.A."/>
            <person name="Payton A.C."/>
            <person name="Mcbreen J.C."/>
            <person name="Conrad R.E."/>
            <person name="Kollar L.M."/>
            <person name="Olsson S."/>
            <person name="Huttunen S."/>
            <person name="Landis J.B."/>
            <person name="Wickett N.J."/>
            <person name="Johnson M.G."/>
            <person name="Rensing S.A."/>
            <person name="Grimwood J."/>
            <person name="Schmutz J."/>
            <person name="Mcdaniel S.F."/>
        </authorList>
    </citation>
    <scope>NUCLEOTIDE SEQUENCE [LARGE SCALE GENOMIC DNA]</scope>
    <source>
        <strain evidence="1 2">R40</strain>
    </source>
</reference>
<dbReference type="AlphaFoldDB" id="A0A8T0HIG9"/>
<proteinExistence type="predicted"/>
<comment type="caution">
    <text evidence="1">The sequence shown here is derived from an EMBL/GenBank/DDBJ whole genome shotgun (WGS) entry which is preliminary data.</text>
</comment>
<dbReference type="EMBL" id="CM026427">
    <property type="protein sequence ID" value="KAG0570474.1"/>
    <property type="molecule type" value="Genomic_DNA"/>
</dbReference>
<gene>
    <name evidence="1" type="ORF">KC19_6G165200</name>
</gene>